<dbReference type="InterPro" id="IPR038086">
    <property type="entry name" value="DUF2789_sf"/>
</dbReference>
<accession>A0A198WQX0</accession>
<dbReference type="RefSeq" id="WP_003657663.1">
    <property type="nucleotide sequence ID" value="NZ_CP008804.1"/>
</dbReference>
<dbReference type="Pfam" id="PF10982">
    <property type="entry name" value="DUF2789"/>
    <property type="match status" value="1"/>
</dbReference>
<dbReference type="OrthoDB" id="5828847at2"/>
<evidence type="ECO:0000313" key="3">
    <source>
        <dbReference type="Proteomes" id="UP000078295"/>
    </source>
</evidence>
<protein>
    <submittedName>
        <fullName evidence="2">Uncharacterized protein</fullName>
    </submittedName>
</protein>
<dbReference type="InterPro" id="IPR021250">
    <property type="entry name" value="DUF2789"/>
</dbReference>
<dbReference type="Proteomes" id="UP000280228">
    <property type="component" value="Chromosome"/>
</dbReference>
<dbReference type="EMBL" id="CP034662">
    <property type="protein sequence ID" value="AZQ93093.1"/>
    <property type="molecule type" value="Genomic_DNA"/>
</dbReference>
<dbReference type="Gene3D" id="1.10.10.1130">
    <property type="entry name" value="Uncharacterised protein PF10982, DUF2789"/>
    <property type="match status" value="1"/>
</dbReference>
<dbReference type="EMBL" id="LXHQ01000055">
    <property type="protein sequence ID" value="OAV22253.1"/>
    <property type="molecule type" value="Genomic_DNA"/>
</dbReference>
<dbReference type="KEGG" id="mcs:DR90_484"/>
<evidence type="ECO:0000313" key="1">
    <source>
        <dbReference type="EMBL" id="AZQ93093.1"/>
    </source>
</evidence>
<sequence length="81" mass="9517">MLGDIEYTMNELFAQLGLESSDEAVEKFIAENQLDEETNLKNAPFWNDSQRAFIQEEWKNDAVWAMVLDELNTRLHEEHQS</sequence>
<dbReference type="OMA" id="WNDAQRQ"/>
<evidence type="ECO:0000313" key="4">
    <source>
        <dbReference type="Proteomes" id="UP000280228"/>
    </source>
</evidence>
<dbReference type="AlphaFoldDB" id="A0A198WQX0"/>
<proteinExistence type="predicted"/>
<reference evidence="1 4" key="2">
    <citation type="submission" date="2018-12" db="EMBL/GenBank/DDBJ databases">
        <title>Persistence of Moraxella catarrhalis in Chronic Obstructive Pulmonary Disease and Regulation of the Hag/MID Adhesin.</title>
        <authorList>
            <person name="Murphy T."/>
            <person name="Zhao X."/>
            <person name="Vyas G."/>
            <person name="Aluvathingal J."/>
            <person name="Nadendla S."/>
            <person name="Tallon L."/>
            <person name="Tettelin H."/>
        </authorList>
    </citation>
    <scope>NUCLEOTIDE SEQUENCE [LARGE SCALE GENOMIC DNA]</scope>
    <source>
        <strain evidence="1 4">46P58B1</strain>
    </source>
</reference>
<evidence type="ECO:0000313" key="2">
    <source>
        <dbReference type="EMBL" id="OAV22253.1"/>
    </source>
</evidence>
<reference evidence="2 3" key="1">
    <citation type="journal article" date="2016" name="Genome Biol. Evol.">
        <title>Comparative Genomic Analyses of the Moraxella catarrhalis Serosensitive and Seroresistant Lineages Demonstrate Their Independent Evolution.</title>
        <authorList>
            <person name="Earl J.P."/>
            <person name="de Vries S.P."/>
            <person name="Ahmed A."/>
            <person name="Powell E."/>
            <person name="Schultz M.P."/>
            <person name="Hermans P.W."/>
            <person name="Hill D.J."/>
            <person name="Zhou Z."/>
            <person name="Constantinidou C.I."/>
            <person name="Hu F.Z."/>
            <person name="Bootsma H.J."/>
            <person name="Ehrlich G.D."/>
        </authorList>
    </citation>
    <scope>NUCLEOTIDE SEQUENCE [LARGE SCALE GENOMIC DNA]</scope>
    <source>
        <strain evidence="2 3">F23</strain>
    </source>
</reference>
<dbReference type="Proteomes" id="UP000078295">
    <property type="component" value="Unassembled WGS sequence"/>
</dbReference>
<gene>
    <name evidence="2" type="ORF">AO370_2044</name>
    <name evidence="1" type="ORF">EJK53_1767</name>
</gene>
<organism evidence="2 3">
    <name type="scientific">Moraxella catarrhalis</name>
    <name type="common">Branhamella catarrhalis</name>
    <dbReference type="NCBI Taxonomy" id="480"/>
    <lineage>
        <taxon>Bacteria</taxon>
        <taxon>Pseudomonadati</taxon>
        <taxon>Pseudomonadota</taxon>
        <taxon>Gammaproteobacteria</taxon>
        <taxon>Moraxellales</taxon>
        <taxon>Moraxellaceae</taxon>
        <taxon>Moraxella</taxon>
    </lineage>
</organism>
<name>A0A198WQX0_MORCA</name>